<dbReference type="Gene3D" id="1.10.1740.10">
    <property type="match status" value="1"/>
</dbReference>
<evidence type="ECO:0000259" key="5">
    <source>
        <dbReference type="Pfam" id="PF04542"/>
    </source>
</evidence>
<name>A0A173MC06_9BACT</name>
<dbReference type="Pfam" id="PF04542">
    <property type="entry name" value="Sigma70_r2"/>
    <property type="match status" value="1"/>
</dbReference>
<protein>
    <submittedName>
        <fullName evidence="7">RNA polymerase sigma-70 factor, ECF subfamily</fullName>
    </submittedName>
</protein>
<dbReference type="CDD" id="cd06171">
    <property type="entry name" value="Sigma70_r4"/>
    <property type="match status" value="1"/>
</dbReference>
<dbReference type="AlphaFoldDB" id="A0A173MC06"/>
<dbReference type="GO" id="GO:0003677">
    <property type="term" value="F:DNA binding"/>
    <property type="evidence" value="ECO:0007669"/>
    <property type="project" value="InterPro"/>
</dbReference>
<evidence type="ECO:0000313" key="8">
    <source>
        <dbReference type="Proteomes" id="UP000186917"/>
    </source>
</evidence>
<keyword evidence="8" id="KW-1185">Reference proteome</keyword>
<dbReference type="InterPro" id="IPR013324">
    <property type="entry name" value="RNA_pol_sigma_r3/r4-like"/>
</dbReference>
<evidence type="ECO:0000256" key="4">
    <source>
        <dbReference type="ARBA" id="ARBA00023163"/>
    </source>
</evidence>
<dbReference type="GO" id="GO:0006352">
    <property type="term" value="P:DNA-templated transcription initiation"/>
    <property type="evidence" value="ECO:0007669"/>
    <property type="project" value="InterPro"/>
</dbReference>
<dbReference type="SUPFAM" id="SSF88659">
    <property type="entry name" value="Sigma3 and sigma4 domains of RNA polymerase sigma factors"/>
    <property type="match status" value="1"/>
</dbReference>
<evidence type="ECO:0000256" key="2">
    <source>
        <dbReference type="ARBA" id="ARBA00023015"/>
    </source>
</evidence>
<keyword evidence="2" id="KW-0805">Transcription regulation</keyword>
<sequence length="194" mass="23031">METGLEYELVRRLKADDPSSLKEMYAAYWEEIFVYVLKVMKDSEEAQDIVQELFISIWNRRKELEIQSSVRGYLFSSARYITLRHIQNSARRKEFIQLFANAIPDTTPAAISLEVKELDKQIATCLNEDMPERMRLIFRLSREEQLSYKEIASQLGISEETVRKQIYYALKILRSKIQGSTFLFLYFFIFFPKH</sequence>
<dbReference type="NCBIfam" id="TIGR02985">
    <property type="entry name" value="Sig70_bacteroi1"/>
    <property type="match status" value="1"/>
</dbReference>
<evidence type="ECO:0000256" key="3">
    <source>
        <dbReference type="ARBA" id="ARBA00023082"/>
    </source>
</evidence>
<dbReference type="STRING" id="477680.SAMN05421788_11348"/>
<dbReference type="Gene3D" id="1.10.10.10">
    <property type="entry name" value="Winged helix-like DNA-binding domain superfamily/Winged helix DNA-binding domain"/>
    <property type="match status" value="1"/>
</dbReference>
<keyword evidence="3" id="KW-0731">Sigma factor</keyword>
<dbReference type="InterPro" id="IPR039425">
    <property type="entry name" value="RNA_pol_sigma-70-like"/>
</dbReference>
<dbReference type="InterPro" id="IPR014284">
    <property type="entry name" value="RNA_pol_sigma-70_dom"/>
</dbReference>
<proteinExistence type="inferred from homology"/>
<dbReference type="InterPro" id="IPR014327">
    <property type="entry name" value="RNA_pol_sigma70_bacteroid"/>
</dbReference>
<dbReference type="PANTHER" id="PTHR43133">
    <property type="entry name" value="RNA POLYMERASE ECF-TYPE SIGMA FACTO"/>
    <property type="match status" value="1"/>
</dbReference>
<dbReference type="InterPro" id="IPR036388">
    <property type="entry name" value="WH-like_DNA-bd_sf"/>
</dbReference>
<evidence type="ECO:0000259" key="6">
    <source>
        <dbReference type="Pfam" id="PF08281"/>
    </source>
</evidence>
<feature type="domain" description="RNA polymerase sigma factor 70 region 4 type 2" evidence="6">
    <location>
        <begin position="128"/>
        <end position="171"/>
    </location>
</feature>
<organism evidence="7 8">
    <name type="scientific">Filimonas lacunae</name>
    <dbReference type="NCBI Taxonomy" id="477680"/>
    <lineage>
        <taxon>Bacteria</taxon>
        <taxon>Pseudomonadati</taxon>
        <taxon>Bacteroidota</taxon>
        <taxon>Chitinophagia</taxon>
        <taxon>Chitinophagales</taxon>
        <taxon>Chitinophagaceae</taxon>
        <taxon>Filimonas</taxon>
    </lineage>
</organism>
<dbReference type="Proteomes" id="UP000186917">
    <property type="component" value="Unassembled WGS sequence"/>
</dbReference>
<evidence type="ECO:0000256" key="1">
    <source>
        <dbReference type="ARBA" id="ARBA00010641"/>
    </source>
</evidence>
<keyword evidence="4" id="KW-0804">Transcription</keyword>
<accession>A0A173MC06</accession>
<dbReference type="InterPro" id="IPR007627">
    <property type="entry name" value="RNA_pol_sigma70_r2"/>
</dbReference>
<comment type="similarity">
    <text evidence="1">Belongs to the sigma-70 factor family. ECF subfamily.</text>
</comment>
<dbReference type="GO" id="GO:0016987">
    <property type="term" value="F:sigma factor activity"/>
    <property type="evidence" value="ECO:0007669"/>
    <property type="project" value="UniProtKB-KW"/>
</dbReference>
<evidence type="ECO:0000313" key="7">
    <source>
        <dbReference type="EMBL" id="SIT33679.1"/>
    </source>
</evidence>
<gene>
    <name evidence="7" type="ORF">SAMN05421788_11348</name>
</gene>
<dbReference type="NCBIfam" id="TIGR02937">
    <property type="entry name" value="sigma70-ECF"/>
    <property type="match status" value="1"/>
</dbReference>
<dbReference type="KEGG" id="fln:FLA_1003"/>
<dbReference type="EMBL" id="FTOR01000013">
    <property type="protein sequence ID" value="SIT33679.1"/>
    <property type="molecule type" value="Genomic_DNA"/>
</dbReference>
<dbReference type="InterPro" id="IPR013249">
    <property type="entry name" value="RNA_pol_sigma70_r4_t2"/>
</dbReference>
<reference evidence="8" key="1">
    <citation type="submission" date="2017-01" db="EMBL/GenBank/DDBJ databases">
        <authorList>
            <person name="Varghese N."/>
            <person name="Submissions S."/>
        </authorList>
    </citation>
    <scope>NUCLEOTIDE SEQUENCE [LARGE SCALE GENOMIC DNA]</scope>
    <source>
        <strain evidence="8">DSM 21054</strain>
    </source>
</reference>
<feature type="domain" description="RNA polymerase sigma-70 region 2" evidence="5">
    <location>
        <begin position="25"/>
        <end position="91"/>
    </location>
</feature>
<dbReference type="InterPro" id="IPR013325">
    <property type="entry name" value="RNA_pol_sigma_r2"/>
</dbReference>
<dbReference type="SUPFAM" id="SSF88946">
    <property type="entry name" value="Sigma2 domain of RNA polymerase sigma factors"/>
    <property type="match status" value="1"/>
</dbReference>
<dbReference type="Pfam" id="PF08281">
    <property type="entry name" value="Sigma70_r4_2"/>
    <property type="match status" value="1"/>
</dbReference>
<dbReference type="OrthoDB" id="659569at2"/>
<dbReference type="PANTHER" id="PTHR43133:SF46">
    <property type="entry name" value="RNA POLYMERASE SIGMA-70 FACTOR ECF SUBFAMILY"/>
    <property type="match status" value="1"/>
</dbReference>